<gene>
    <name evidence="2" type="ORF">E2650_16855</name>
</gene>
<proteinExistence type="predicted"/>
<name>A0AAW6R1R6_9GAMM</name>
<reference evidence="2" key="2">
    <citation type="submission" date="2019-04" db="EMBL/GenBank/DDBJ databases">
        <authorList>
            <person name="Zou H."/>
        </authorList>
    </citation>
    <scope>NUCLEOTIDE SEQUENCE</scope>
    <source>
        <strain evidence="2">2015oxa</strain>
    </source>
</reference>
<keyword evidence="1" id="KW-1133">Transmembrane helix</keyword>
<dbReference type="PROSITE" id="PS51257">
    <property type="entry name" value="PROKAR_LIPOPROTEIN"/>
    <property type="match status" value="1"/>
</dbReference>
<evidence type="ECO:0000313" key="2">
    <source>
        <dbReference type="EMBL" id="MDG5901527.1"/>
    </source>
</evidence>
<dbReference type="PANTHER" id="PTHR33840">
    <property type="match status" value="1"/>
</dbReference>
<keyword evidence="1" id="KW-0812">Transmembrane</keyword>
<dbReference type="InterPro" id="IPR029058">
    <property type="entry name" value="AB_hydrolase_fold"/>
</dbReference>
<dbReference type="Proteomes" id="UP001152518">
    <property type="component" value="Unassembled WGS sequence"/>
</dbReference>
<evidence type="ECO:0000256" key="1">
    <source>
        <dbReference type="SAM" id="Phobius"/>
    </source>
</evidence>
<reference evidence="2" key="1">
    <citation type="journal article" date="2019" name="Int J Environ Res Public Health">
        <title>Characterization of Chromosome-Mediated BlaOXA-894 in Shewanella xiamenensis Isolated from Pig Wastewater.</title>
        <authorList>
            <person name="Zou H."/>
            <person name="Zhou Z."/>
            <person name="Xia H."/>
            <person name="Zhao Q."/>
            <person name="Li X."/>
        </authorList>
    </citation>
    <scope>NUCLEOTIDE SEQUENCE</scope>
    <source>
        <strain evidence="2">2015oxa</strain>
    </source>
</reference>
<dbReference type="SUPFAM" id="SSF53474">
    <property type="entry name" value="alpha/beta-Hydrolases"/>
    <property type="match status" value="1"/>
</dbReference>
<dbReference type="RefSeq" id="WP_279255592.1">
    <property type="nucleotide sequence ID" value="NZ_SUNE01000014.1"/>
</dbReference>
<keyword evidence="1" id="KW-0472">Membrane</keyword>
<dbReference type="EMBL" id="SUNE01000014">
    <property type="protein sequence ID" value="MDG5901527.1"/>
    <property type="molecule type" value="Genomic_DNA"/>
</dbReference>
<evidence type="ECO:0008006" key="3">
    <source>
        <dbReference type="Google" id="ProtNLM"/>
    </source>
</evidence>
<accession>A0AAW6R1R6</accession>
<protein>
    <recommendedName>
        <fullName evidence="3">DUF2235 domain-containing protein</fullName>
    </recommendedName>
</protein>
<comment type="caution">
    <text evidence="2">The sequence shown here is derived from an EMBL/GenBank/DDBJ whole genome shotgun (WGS) entry which is preliminary data.</text>
</comment>
<dbReference type="PANTHER" id="PTHR33840:SF1">
    <property type="entry name" value="TLE1 PHOSPHOLIPASE DOMAIN-CONTAINING PROTEIN"/>
    <property type="match status" value="1"/>
</dbReference>
<organism evidence="2">
    <name type="scientific">Shewanella xiamenensis</name>
    <dbReference type="NCBI Taxonomy" id="332186"/>
    <lineage>
        <taxon>Bacteria</taxon>
        <taxon>Pseudomonadati</taxon>
        <taxon>Pseudomonadota</taxon>
        <taxon>Gammaproteobacteria</taxon>
        <taxon>Alteromonadales</taxon>
        <taxon>Shewanellaceae</taxon>
        <taxon>Shewanella</taxon>
    </lineage>
</organism>
<sequence length="482" mass="55460">MMHKTYKKIPPILYALIFIIFFTSCSNFISGETPLPLPYEEREFIKLSKLVSTIPNITYSSGERNIKFYVVAFDGTQNNQYDFDKNSERETIVAYLYNSLPKNYQGNYYFGPGYKDIIDSVLCTTCVSKAETAIKDIKKKISNEWGGIPNLEVRVIVLGFSRGAAIGRHFMNLLDENFQTSLLASITSTEPLVRTTAIMFDTVPTSVSDKLQLSISESTDYFIHIIAKNERRDLFYGVKDYDPNFITLPIIYDETEFHTCSKSEVKSSSRLFQIELPGSHSDIGSSYKNGIGTLYRNYGLFILSSLGLIHENQFQIEESFYSQGYHDSRGYIDITKSAIFGERPIRKYINIYSKPLIPEEIVLLNERLNSMYLSSAHSFITDTKEIRPIVFDVFKKNNELTIIDNHSGIKRSDISYSYANASHTIKYRFNDSNKASLVTIHKNIWEQIPNNEMSRIEIILLKNGNVNNLYFYINCKRVLEYH</sequence>
<feature type="transmembrane region" description="Helical" evidence="1">
    <location>
        <begin position="12"/>
        <end position="29"/>
    </location>
</feature>
<dbReference type="AlphaFoldDB" id="A0AAW6R1R6"/>